<evidence type="ECO:0000313" key="1">
    <source>
        <dbReference type="Proteomes" id="UP000887576"/>
    </source>
</evidence>
<reference evidence="2" key="1">
    <citation type="submission" date="2022-11" db="UniProtKB">
        <authorList>
            <consortium name="WormBaseParasite"/>
        </authorList>
    </citation>
    <scope>IDENTIFICATION</scope>
</reference>
<evidence type="ECO:0000313" key="2">
    <source>
        <dbReference type="WBParaSite" id="JU765_v2.g2914.t1"/>
    </source>
</evidence>
<proteinExistence type="predicted"/>
<protein>
    <submittedName>
        <fullName evidence="2">Uncharacterized protein</fullName>
    </submittedName>
</protein>
<accession>A0AC34R2R8</accession>
<dbReference type="Proteomes" id="UP000887576">
    <property type="component" value="Unplaced"/>
</dbReference>
<name>A0AC34R2R8_9BILA</name>
<organism evidence="1 2">
    <name type="scientific">Panagrolaimus sp. JU765</name>
    <dbReference type="NCBI Taxonomy" id="591449"/>
    <lineage>
        <taxon>Eukaryota</taxon>
        <taxon>Metazoa</taxon>
        <taxon>Ecdysozoa</taxon>
        <taxon>Nematoda</taxon>
        <taxon>Chromadorea</taxon>
        <taxon>Rhabditida</taxon>
        <taxon>Tylenchina</taxon>
        <taxon>Panagrolaimomorpha</taxon>
        <taxon>Panagrolaimoidea</taxon>
        <taxon>Panagrolaimidae</taxon>
        <taxon>Panagrolaimus</taxon>
    </lineage>
</organism>
<sequence>MCVQKGQLSKFCYRGNPTKDQTNGCDPGFCGLRSSLTTNLTDETIVEFGEAGTSTCEKCAIFLISPSEQEIQIERTIRSRGTCNWQRELNGALEIYAESNSSSAIEVIGAEMFVDKKEEEEKPKTWIAAPIVISVLVVVGLLILGIWCWKCKKDQKKDADVQKKPDTEKGLAAPRKIEENAEEKKMAYVSNSNEPVQVENEEGRSTKASWMKREKKCSRHNEQGCCQAKAEQEETAKKEAKEGKRAKEKPAAKKCLLDEAQQKSPSPSLSRILIGISEQFTKIADFLMMDIFDFPTLETKIQELIVAEIVHNSHPEDRIQFSLTSRNSHELVKATKPKKIIKHLTLRTCNEEKFSYKIDSKSYHKYPDHLIGILRKCQIETLELYDESLFSKEHRSKHPTFLKTLLKASKFITKLIIAHHEPERDGFLDFYGKLKHLDYLDLDLTEWKEFDFPYFPTNVKLKMGLESDWILFNLAEKTKDCPLSYLYVENLIELNVFQHFLETASFKNDCKFLITTDELQIFMTFIEDDLFEIEIFPSWTLLIDVEQHLDGQNKRFIKLKETKTTHFLFDEFLINHIQEIPFTVTSASNPDKIYSGIFRINDYMNQEYFLKNVDRRDWIKINFESTDPTIIPRPHYSRQILQDFFPLNEATTSVDYLNVATTAWRVIKYANL</sequence>
<dbReference type="WBParaSite" id="JU765_v2.g2914.t1">
    <property type="protein sequence ID" value="JU765_v2.g2914.t1"/>
    <property type="gene ID" value="JU765_v2.g2914"/>
</dbReference>